<evidence type="ECO:0000256" key="1">
    <source>
        <dbReference type="SAM" id="SignalP"/>
    </source>
</evidence>
<proteinExistence type="predicted"/>
<dbReference type="Proteomes" id="UP000005408">
    <property type="component" value="Unassembled WGS sequence"/>
</dbReference>
<dbReference type="EnsemblMetazoa" id="G23307.1">
    <property type="protein sequence ID" value="G23307.1:cds"/>
    <property type="gene ID" value="G23307"/>
</dbReference>
<evidence type="ECO:0000313" key="3">
    <source>
        <dbReference type="Proteomes" id="UP000005408"/>
    </source>
</evidence>
<feature type="chain" id="PRO_5036463069" description="Apple domain-containing protein" evidence="1">
    <location>
        <begin position="21"/>
        <end position="123"/>
    </location>
</feature>
<evidence type="ECO:0008006" key="4">
    <source>
        <dbReference type="Google" id="ProtNLM"/>
    </source>
</evidence>
<reference evidence="2" key="1">
    <citation type="submission" date="2022-08" db="UniProtKB">
        <authorList>
            <consortium name="EnsemblMetazoa"/>
        </authorList>
    </citation>
    <scope>IDENTIFICATION</scope>
    <source>
        <strain evidence="2">05x7-T-G4-1.051#20</strain>
    </source>
</reference>
<protein>
    <recommendedName>
        <fullName evidence="4">Apple domain-containing protein</fullName>
    </recommendedName>
</protein>
<sequence>MNLWIRISFSFFILYANVFARDVFESSEDLVGRGVTESSLNTWVAPKYAENVGECAKLCHLEPDCLSFTINLDLNQCTGHILILDKHDPNLEDVIGAQYFYKPRPPVTTTPATTKRSKRLKDR</sequence>
<feature type="signal peptide" evidence="1">
    <location>
        <begin position="1"/>
        <end position="20"/>
    </location>
</feature>
<keyword evidence="3" id="KW-1185">Reference proteome</keyword>
<name>A0A8W8KEW0_MAGGI</name>
<accession>A0A8W8KEW0</accession>
<dbReference type="AlphaFoldDB" id="A0A8W8KEW0"/>
<organism evidence="2 3">
    <name type="scientific">Magallana gigas</name>
    <name type="common">Pacific oyster</name>
    <name type="synonym">Crassostrea gigas</name>
    <dbReference type="NCBI Taxonomy" id="29159"/>
    <lineage>
        <taxon>Eukaryota</taxon>
        <taxon>Metazoa</taxon>
        <taxon>Spiralia</taxon>
        <taxon>Lophotrochozoa</taxon>
        <taxon>Mollusca</taxon>
        <taxon>Bivalvia</taxon>
        <taxon>Autobranchia</taxon>
        <taxon>Pteriomorphia</taxon>
        <taxon>Ostreida</taxon>
        <taxon>Ostreoidea</taxon>
        <taxon>Ostreidae</taxon>
        <taxon>Magallana</taxon>
    </lineage>
</organism>
<evidence type="ECO:0000313" key="2">
    <source>
        <dbReference type="EnsemblMetazoa" id="G23307.1:cds"/>
    </source>
</evidence>
<keyword evidence="1" id="KW-0732">Signal</keyword>